<dbReference type="CDD" id="cd05266">
    <property type="entry name" value="SDR_a4"/>
    <property type="match status" value="1"/>
</dbReference>
<dbReference type="EMBL" id="VCNI01000002">
    <property type="protein sequence ID" value="TMU54760.1"/>
    <property type="molecule type" value="Genomic_DNA"/>
</dbReference>
<dbReference type="InterPro" id="IPR036291">
    <property type="entry name" value="NAD(P)-bd_dom_sf"/>
</dbReference>
<evidence type="ECO:0000313" key="3">
    <source>
        <dbReference type="Proteomes" id="UP000751614"/>
    </source>
</evidence>
<accession>A0ABY2WIV4</accession>
<dbReference type="Proteomes" id="UP000751614">
    <property type="component" value="Unassembled WGS sequence"/>
</dbReference>
<dbReference type="PANTHER" id="PTHR48079">
    <property type="entry name" value="PROTEIN YEEZ"/>
    <property type="match status" value="1"/>
</dbReference>
<comment type="caution">
    <text evidence="2">The sequence shown here is derived from an EMBL/GenBank/DDBJ whole genome shotgun (WGS) entry which is preliminary data.</text>
</comment>
<keyword evidence="3" id="KW-1185">Reference proteome</keyword>
<sequence length="269" mass="29991">MTEKIGILGCGWLGFPLAQALVQKNYEVYGTTTSQDKLETLKNEGINPYLVSLSASKIEGEIQDFLSRIDTLVINVPPRLRGTSKESFFDKMQLLLEAIKSSSVSRIIFISSTAVYGDVYGEVTEETPTMPNTESGRQLVQVEKLFQTDDSIRTTVIRFGGLIGPDRNPATMLSGRTGLRNGHDPINLIHLEDCIHMIITILEKGYWGELFNGVYPHHPAKRDFYTEQAQKLGIPAPIYLKDSDKNPGKIVVSRNFLDKSHVFNTSIAL</sequence>
<evidence type="ECO:0000313" key="2">
    <source>
        <dbReference type="EMBL" id="TMU54760.1"/>
    </source>
</evidence>
<gene>
    <name evidence="2" type="ORF">FGG15_11200</name>
</gene>
<dbReference type="Gene3D" id="3.40.50.720">
    <property type="entry name" value="NAD(P)-binding Rossmann-like Domain"/>
    <property type="match status" value="1"/>
</dbReference>
<dbReference type="SUPFAM" id="SSF51735">
    <property type="entry name" value="NAD(P)-binding Rossmann-fold domains"/>
    <property type="match status" value="1"/>
</dbReference>
<proteinExistence type="predicted"/>
<dbReference type="InterPro" id="IPR051783">
    <property type="entry name" value="NAD(P)-dependent_oxidoreduct"/>
</dbReference>
<dbReference type="RefSeq" id="WP_138836253.1">
    <property type="nucleotide sequence ID" value="NZ_VCNI01000002.1"/>
</dbReference>
<organism evidence="2 3">
    <name type="scientific">Flagellimonas algicola</name>
    <dbReference type="NCBI Taxonomy" id="2583815"/>
    <lineage>
        <taxon>Bacteria</taxon>
        <taxon>Pseudomonadati</taxon>
        <taxon>Bacteroidota</taxon>
        <taxon>Flavobacteriia</taxon>
        <taxon>Flavobacteriales</taxon>
        <taxon>Flavobacteriaceae</taxon>
        <taxon>Flagellimonas</taxon>
    </lineage>
</organism>
<dbReference type="PANTHER" id="PTHR48079:SF6">
    <property type="entry name" value="NAD(P)-BINDING DOMAIN-CONTAINING PROTEIN-RELATED"/>
    <property type="match status" value="1"/>
</dbReference>
<dbReference type="Pfam" id="PF01370">
    <property type="entry name" value="Epimerase"/>
    <property type="match status" value="1"/>
</dbReference>
<name>A0ABY2WIV4_9FLAO</name>
<reference evidence="2 3" key="1">
    <citation type="submission" date="2019-05" db="EMBL/GenBank/DDBJ databases">
        <title>Flagellimonas sp. AsT0115, sp. nov., isolated from a marine red algae, Asparagopsis taxiformis.</title>
        <authorList>
            <person name="Kim J."/>
            <person name="Jeong S.E."/>
            <person name="Jeon C.O."/>
        </authorList>
    </citation>
    <scope>NUCLEOTIDE SEQUENCE [LARGE SCALE GENOMIC DNA]</scope>
    <source>
        <strain evidence="2 3">AsT0115</strain>
    </source>
</reference>
<feature type="domain" description="NAD-dependent epimerase/dehydratase" evidence="1">
    <location>
        <begin position="10"/>
        <end position="173"/>
    </location>
</feature>
<protein>
    <submittedName>
        <fullName evidence="2">SDR family oxidoreductase</fullName>
    </submittedName>
</protein>
<evidence type="ECO:0000259" key="1">
    <source>
        <dbReference type="Pfam" id="PF01370"/>
    </source>
</evidence>
<dbReference type="InterPro" id="IPR001509">
    <property type="entry name" value="Epimerase_deHydtase"/>
</dbReference>